<organism evidence="1">
    <name type="scientific">uncultured Rubrobacteraceae bacterium</name>
    <dbReference type="NCBI Taxonomy" id="349277"/>
    <lineage>
        <taxon>Bacteria</taxon>
        <taxon>Bacillati</taxon>
        <taxon>Actinomycetota</taxon>
        <taxon>Rubrobacteria</taxon>
        <taxon>Rubrobacterales</taxon>
        <taxon>Rubrobacteraceae</taxon>
        <taxon>environmental samples</taxon>
    </lineage>
</organism>
<proteinExistence type="predicted"/>
<name>A0A6J4QRT2_9ACTN</name>
<reference evidence="1" key="1">
    <citation type="submission" date="2020-02" db="EMBL/GenBank/DDBJ databases">
        <authorList>
            <person name="Meier V. D."/>
        </authorList>
    </citation>
    <scope>NUCLEOTIDE SEQUENCE</scope>
    <source>
        <strain evidence="1">AVDCRST_MAG37</strain>
    </source>
</reference>
<gene>
    <name evidence="1" type="ORF">AVDCRST_MAG37-2416</name>
</gene>
<sequence>MKEYSGGLPEESMKLYMNIWFPTWLSGEEPSSDRHARVEWIEEQEATP</sequence>
<evidence type="ECO:0000313" key="1">
    <source>
        <dbReference type="EMBL" id="CAA9451751.1"/>
    </source>
</evidence>
<dbReference type="EMBL" id="CADCVD010000120">
    <property type="protein sequence ID" value="CAA9451751.1"/>
    <property type="molecule type" value="Genomic_DNA"/>
</dbReference>
<protein>
    <submittedName>
        <fullName evidence="1">Uncharacterized protein</fullName>
    </submittedName>
</protein>
<dbReference type="AlphaFoldDB" id="A0A6J4QRT2"/>
<accession>A0A6J4QRT2</accession>